<dbReference type="EMBL" id="FP236843">
    <property type="protein sequence ID" value="CAX58465.1"/>
    <property type="molecule type" value="Genomic_DNA"/>
</dbReference>
<sequence length="218" mass="24186">MNNHADRVTCTLLCMGMCLVWYSITVMISALPAYPALRETGLLMPVLCALEFSALVPLYRWYARHYSNIPFGKITVRQGLIFSGLLLCLILSQSLYLQQESWTGGQFGEGKSKILLFSLAVVLLAPVFEEILFRGFVLQGLLLWAPRQRLACALLTSIGFAAMHTQYTHPQTMIALIALSLLLCCARLISGGLKLPIFLHMLNNLIGVSPWLWLALAG</sequence>
<feature type="transmembrane region" description="Helical" evidence="1">
    <location>
        <begin position="173"/>
        <end position="190"/>
    </location>
</feature>
<keyword evidence="1" id="KW-1133">Transmembrane helix</keyword>
<feature type="transmembrane region" description="Helical" evidence="1">
    <location>
        <begin position="74"/>
        <end position="96"/>
    </location>
</feature>
<evidence type="ECO:0000313" key="3">
    <source>
        <dbReference type="EMBL" id="CAX58465.1"/>
    </source>
</evidence>
<dbReference type="GO" id="GO:0080120">
    <property type="term" value="P:CAAX-box protein maturation"/>
    <property type="evidence" value="ECO:0007669"/>
    <property type="project" value="UniProtKB-ARBA"/>
</dbReference>
<dbReference type="GO" id="GO:0004175">
    <property type="term" value="F:endopeptidase activity"/>
    <property type="evidence" value="ECO:0007669"/>
    <property type="project" value="UniProtKB-ARBA"/>
</dbReference>
<evidence type="ECO:0000256" key="1">
    <source>
        <dbReference type="SAM" id="Phobius"/>
    </source>
</evidence>
<dbReference type="InterPro" id="IPR003675">
    <property type="entry name" value="Rce1/LyrA-like_dom"/>
</dbReference>
<dbReference type="RefSeq" id="WP_013200968.1">
    <property type="nucleotide sequence ID" value="NC_014306.1"/>
</dbReference>
<evidence type="ECO:0000259" key="2">
    <source>
        <dbReference type="Pfam" id="PF02517"/>
    </source>
</evidence>
<organism evidence="4">
    <name type="scientific">Erwinia billingiae (strain Eb661)</name>
    <dbReference type="NCBI Taxonomy" id="634500"/>
    <lineage>
        <taxon>Bacteria</taxon>
        <taxon>Pseudomonadati</taxon>
        <taxon>Pseudomonadota</taxon>
        <taxon>Gammaproteobacteria</taxon>
        <taxon>Enterobacterales</taxon>
        <taxon>Erwiniaceae</taxon>
        <taxon>Erwinia</taxon>
    </lineage>
</organism>
<dbReference type="Proteomes" id="UP000008793">
    <property type="component" value="Chromosome"/>
</dbReference>
<gene>
    <name evidence="3" type="primary">tir</name>
    <name evidence="3" type="ordered locus">EbC_09340</name>
</gene>
<dbReference type="InterPro" id="IPR052710">
    <property type="entry name" value="CAAX_protease"/>
</dbReference>
<dbReference type="KEGG" id="ebi:EbC_09340"/>
<keyword evidence="1" id="KW-0472">Membrane</keyword>
<dbReference type="STRING" id="634500.EbC_09340"/>
<feature type="transmembrane region" description="Helical" evidence="1">
    <location>
        <begin position="116"/>
        <end position="138"/>
    </location>
</feature>
<dbReference type="HOGENOM" id="CLU_085974_0_0_6"/>
<accession>D8MNQ8</accession>
<protein>
    <submittedName>
        <fullName evidence="3">Transfer inhibition protein Tir</fullName>
    </submittedName>
</protein>
<evidence type="ECO:0000313" key="4">
    <source>
        <dbReference type="Proteomes" id="UP000008793"/>
    </source>
</evidence>
<dbReference type="eggNOG" id="COG1266">
    <property type="taxonomic scope" value="Bacteria"/>
</dbReference>
<feature type="transmembrane region" description="Helical" evidence="1">
    <location>
        <begin position="197"/>
        <end position="216"/>
    </location>
</feature>
<feature type="transmembrane region" description="Helical" evidence="1">
    <location>
        <begin position="150"/>
        <end position="167"/>
    </location>
</feature>
<reference evidence="3 4" key="1">
    <citation type="journal article" date="2010" name="BMC Genomics">
        <title>Genome comparison of the epiphytic bacteria Erwinia billingiae and E. tasmaniensis with the pear pathogen E. pyrifoliae.</title>
        <authorList>
            <person name="Kube M."/>
            <person name="Migdoll A.M."/>
            <person name="Gehring I."/>
            <person name="Heitmann K."/>
            <person name="Mayer Y."/>
            <person name="Kuhl H."/>
            <person name="Knaust F."/>
            <person name="Geider K."/>
            <person name="Reinhardt R."/>
        </authorList>
    </citation>
    <scope>NUCLEOTIDE SEQUENCE [LARGE SCALE GENOMIC DNA]</scope>
    <source>
        <strain evidence="3 4">Eb661</strain>
    </source>
</reference>
<feature type="transmembrane region" description="Helical" evidence="1">
    <location>
        <begin position="42"/>
        <end position="62"/>
    </location>
</feature>
<dbReference type="Pfam" id="PF02517">
    <property type="entry name" value="Rce1-like"/>
    <property type="match status" value="1"/>
</dbReference>
<feature type="domain" description="CAAX prenyl protease 2/Lysostaphin resistance protein A-like" evidence="2">
    <location>
        <begin position="113"/>
        <end position="206"/>
    </location>
</feature>
<name>D8MNQ8_ERWBE</name>
<dbReference type="AlphaFoldDB" id="D8MNQ8"/>
<keyword evidence="4" id="KW-1185">Reference proteome</keyword>
<proteinExistence type="predicted"/>
<dbReference type="PANTHER" id="PTHR36435:SF1">
    <property type="entry name" value="CAAX AMINO TERMINAL PROTEASE FAMILY PROTEIN"/>
    <property type="match status" value="1"/>
</dbReference>
<feature type="transmembrane region" description="Helical" evidence="1">
    <location>
        <begin position="12"/>
        <end position="36"/>
    </location>
</feature>
<dbReference type="GeneID" id="90510956"/>
<keyword evidence="1" id="KW-0812">Transmembrane</keyword>
<dbReference type="PANTHER" id="PTHR36435">
    <property type="entry name" value="SLR1288 PROTEIN"/>
    <property type="match status" value="1"/>
</dbReference>